<feature type="region of interest" description="Disordered" evidence="6">
    <location>
        <begin position="219"/>
        <end position="311"/>
    </location>
</feature>
<comment type="caution">
    <text evidence="8">The sequence shown here is derived from an EMBL/GenBank/DDBJ whole genome shotgun (WGS) entry which is preliminary data.</text>
</comment>
<dbReference type="AlphaFoldDB" id="A0A8H4PQE2"/>
<dbReference type="Proteomes" id="UP000557566">
    <property type="component" value="Unassembled WGS sequence"/>
</dbReference>
<dbReference type="InterPro" id="IPR041367">
    <property type="entry name" value="Znf-CCCH_4"/>
</dbReference>
<dbReference type="InterPro" id="IPR036855">
    <property type="entry name" value="Znf_CCCH_sf"/>
</dbReference>
<evidence type="ECO:0000256" key="5">
    <source>
        <dbReference type="SAM" id="Coils"/>
    </source>
</evidence>
<keyword evidence="3 4" id="KW-0862">Zinc</keyword>
<feature type="compositionally biased region" description="Low complexity" evidence="6">
    <location>
        <begin position="346"/>
        <end position="359"/>
    </location>
</feature>
<evidence type="ECO:0000256" key="2">
    <source>
        <dbReference type="ARBA" id="ARBA00022771"/>
    </source>
</evidence>
<dbReference type="PANTHER" id="PTHR21099">
    <property type="entry name" value="RAD201"/>
    <property type="match status" value="1"/>
</dbReference>
<evidence type="ECO:0000256" key="1">
    <source>
        <dbReference type="ARBA" id="ARBA00022723"/>
    </source>
</evidence>
<keyword evidence="9" id="KW-1185">Reference proteome</keyword>
<dbReference type="GO" id="GO:0008270">
    <property type="term" value="F:zinc ion binding"/>
    <property type="evidence" value="ECO:0007669"/>
    <property type="project" value="UniProtKB-KW"/>
</dbReference>
<accession>A0A8H4PQE2</accession>
<feature type="compositionally biased region" description="Low complexity" evidence="6">
    <location>
        <begin position="247"/>
        <end position="274"/>
    </location>
</feature>
<feature type="zinc finger region" description="C3H1-type" evidence="4">
    <location>
        <begin position="65"/>
        <end position="92"/>
    </location>
</feature>
<dbReference type="EMBL" id="JAAVMX010000005">
    <property type="protein sequence ID" value="KAF4508497.1"/>
    <property type="molecule type" value="Genomic_DNA"/>
</dbReference>
<evidence type="ECO:0000256" key="4">
    <source>
        <dbReference type="PROSITE-ProRule" id="PRU00723"/>
    </source>
</evidence>
<dbReference type="PROSITE" id="PS50103">
    <property type="entry name" value="ZF_C3H1"/>
    <property type="match status" value="1"/>
</dbReference>
<dbReference type="InterPro" id="IPR000571">
    <property type="entry name" value="Znf_CCCH"/>
</dbReference>
<feature type="compositionally biased region" description="Pro residues" evidence="6">
    <location>
        <begin position="574"/>
        <end position="588"/>
    </location>
</feature>
<dbReference type="OrthoDB" id="20729at2759"/>
<keyword evidence="1 4" id="KW-0479">Metal-binding</keyword>
<dbReference type="SMART" id="SM00356">
    <property type="entry name" value="ZnF_C3H1"/>
    <property type="match status" value="1"/>
</dbReference>
<keyword evidence="2 4" id="KW-0863">Zinc-finger</keyword>
<dbReference type="Pfam" id="PF18044">
    <property type="entry name" value="zf-CCCH_4"/>
    <property type="match status" value="1"/>
</dbReference>
<evidence type="ECO:0000313" key="8">
    <source>
        <dbReference type="EMBL" id="KAF4508497.1"/>
    </source>
</evidence>
<evidence type="ECO:0000259" key="7">
    <source>
        <dbReference type="PROSITE" id="PS50103"/>
    </source>
</evidence>
<feature type="compositionally biased region" description="Polar residues" evidence="6">
    <location>
        <begin position="475"/>
        <end position="490"/>
    </location>
</feature>
<dbReference type="Gene3D" id="4.10.1000.10">
    <property type="entry name" value="Zinc finger, CCCH-type"/>
    <property type="match status" value="1"/>
</dbReference>
<proteinExistence type="predicted"/>
<feature type="compositionally biased region" description="Polar residues" evidence="6">
    <location>
        <begin position="403"/>
        <end position="449"/>
    </location>
</feature>
<feature type="compositionally biased region" description="Low complexity" evidence="6">
    <location>
        <begin position="458"/>
        <end position="474"/>
    </location>
</feature>
<evidence type="ECO:0000256" key="3">
    <source>
        <dbReference type="ARBA" id="ARBA00022833"/>
    </source>
</evidence>
<feature type="compositionally biased region" description="Basic and acidic residues" evidence="6">
    <location>
        <begin position="17"/>
        <end position="32"/>
    </location>
</feature>
<evidence type="ECO:0000313" key="9">
    <source>
        <dbReference type="Proteomes" id="UP000557566"/>
    </source>
</evidence>
<dbReference type="GO" id="GO:0005634">
    <property type="term" value="C:nucleus"/>
    <property type="evidence" value="ECO:0007669"/>
    <property type="project" value="TreeGrafter"/>
</dbReference>
<sequence length="682" mass="71862">MFFFASQLRSVLSPQRSIDRPRPPPFCRRDQQPRLAKPFPACPSRHDVTESRPIQTHTFPRIARLPAMTLCKFYQQGNCKFGNSCRFEHPVRNQPQSNRFGALAAAGPAGGGGGVPNNHLLTKYNISADVITKDLTVEKPQWILSAYAPGKDAPDQLFGGFPREQSFEEVRLHYMMGKTSGNEQQALSQAQELYQNAQQQMENALRNAQEAAQFVAEGENRHPNRHDVCREGTKGAPFGEFLGGRRPQPAASAPAQSNTFASGGGNAPPANAFGQPSALGQRPNPFGTPAFGQPAQQAQPSSAPFGQQTSGGVSAFSQVTQTVSGFGQPSTLGAKPNPFGTPTFGQPAQPAQPSTQSSAFGQPSALGNAFGQPSALGNAFGQPSDPRNAFGQPSAPGHAFGQPSGQGSVFGQPSQLAQKTNPFATNANIGGTKSSPFATIGNNDNSTPAANPFGTPGSNQANAAPSAFASAAVNQGNNAAGTFGPSSQAASPFGKPPTQAPNPFASAQQPPAQDAHNPFAQNAQPSTNGTSEQPANPFGQNTVQNVQQQAGASRPNPSSTPQTGQAPAAGPAASPYPPDSTRQHPPPESYINKGMDGRLATFKGKPVAYKGGRPGYRAFDGTWTRIWFPNGPPAYSKDTELPPQLYDDKCKAQWETFSQSGAFADGLMPTLPPPRECTQWDF</sequence>
<name>A0A8H4PQE2_9HYPO</name>
<dbReference type="PANTHER" id="PTHR21099:SF2">
    <property type="entry name" value="SI:CH211-113E8.11"/>
    <property type="match status" value="1"/>
</dbReference>
<keyword evidence="5" id="KW-0175">Coiled coil</keyword>
<gene>
    <name evidence="8" type="ORF">G6O67_004864</name>
</gene>
<evidence type="ECO:0000256" key="6">
    <source>
        <dbReference type="SAM" id="MobiDB-lite"/>
    </source>
</evidence>
<feature type="coiled-coil region" evidence="5">
    <location>
        <begin position="180"/>
        <end position="214"/>
    </location>
</feature>
<protein>
    <recommendedName>
        <fullName evidence="7">C3H1-type domain-containing protein</fullName>
    </recommendedName>
</protein>
<organism evidence="8 9">
    <name type="scientific">Ophiocordyceps sinensis</name>
    <dbReference type="NCBI Taxonomy" id="72228"/>
    <lineage>
        <taxon>Eukaryota</taxon>
        <taxon>Fungi</taxon>
        <taxon>Dikarya</taxon>
        <taxon>Ascomycota</taxon>
        <taxon>Pezizomycotina</taxon>
        <taxon>Sordariomycetes</taxon>
        <taxon>Hypocreomycetidae</taxon>
        <taxon>Hypocreales</taxon>
        <taxon>Ophiocordycipitaceae</taxon>
        <taxon>Ophiocordyceps</taxon>
    </lineage>
</organism>
<dbReference type="SUPFAM" id="SSF90229">
    <property type="entry name" value="CCCH zinc finger"/>
    <property type="match status" value="1"/>
</dbReference>
<feature type="compositionally biased region" description="Polar residues" evidence="6">
    <location>
        <begin position="519"/>
        <end position="565"/>
    </location>
</feature>
<feature type="compositionally biased region" description="Low complexity" evidence="6">
    <location>
        <begin position="289"/>
        <end position="308"/>
    </location>
</feature>
<dbReference type="CDD" id="cd23954">
    <property type="entry name" value="AMO1_CTD"/>
    <property type="match status" value="1"/>
</dbReference>
<feature type="compositionally biased region" description="Basic and acidic residues" evidence="6">
    <location>
        <begin position="219"/>
        <end position="233"/>
    </location>
</feature>
<reference evidence="8 9" key="1">
    <citation type="journal article" date="2020" name="Genome Biol. Evol.">
        <title>A new high-quality draft genome assembly of the Chinese cordyceps Ophiocordyceps sinensis.</title>
        <authorList>
            <person name="Shu R."/>
            <person name="Zhang J."/>
            <person name="Meng Q."/>
            <person name="Zhang H."/>
            <person name="Zhou G."/>
            <person name="Li M."/>
            <person name="Wu P."/>
            <person name="Zhao Y."/>
            <person name="Chen C."/>
            <person name="Qin Q."/>
        </authorList>
    </citation>
    <scope>NUCLEOTIDE SEQUENCE [LARGE SCALE GENOMIC DNA]</scope>
    <source>
        <strain evidence="8 9">IOZ07</strain>
    </source>
</reference>
<feature type="region of interest" description="Disordered" evidence="6">
    <location>
        <begin position="13"/>
        <end position="49"/>
    </location>
</feature>
<feature type="domain" description="C3H1-type" evidence="7">
    <location>
        <begin position="65"/>
        <end position="92"/>
    </location>
</feature>
<feature type="region of interest" description="Disordered" evidence="6">
    <location>
        <begin position="324"/>
        <end position="595"/>
    </location>
</feature>